<evidence type="ECO:0000313" key="10">
    <source>
        <dbReference type="Proteomes" id="UP000219467"/>
    </source>
</evidence>
<dbReference type="PANTHER" id="PTHR42781:SF1">
    <property type="entry name" value="THIAMINE IMPORT ATP-BINDING PROTEIN THIQ"/>
    <property type="match status" value="1"/>
</dbReference>
<keyword evidence="1" id="KW-0813">Transport</keyword>
<dbReference type="InterPro" id="IPR003439">
    <property type="entry name" value="ABC_transporter-like_ATP-bd"/>
</dbReference>
<reference evidence="10" key="1">
    <citation type="submission" date="2017-08" db="EMBL/GenBank/DDBJ databases">
        <authorList>
            <person name="Varghese N."/>
            <person name="Submissions S."/>
        </authorList>
    </citation>
    <scope>NUCLEOTIDE SEQUENCE [LARGE SCALE GENOMIC DNA]</scope>
    <source>
        <strain evidence="10">JA234</strain>
    </source>
</reference>
<keyword evidence="2" id="KW-1003">Cell membrane</keyword>
<dbReference type="Gene3D" id="3.40.50.300">
    <property type="entry name" value="P-loop containing nucleotide triphosphate hydrolases"/>
    <property type="match status" value="1"/>
</dbReference>
<dbReference type="GO" id="GO:0005524">
    <property type="term" value="F:ATP binding"/>
    <property type="evidence" value="ECO:0007669"/>
    <property type="project" value="UniProtKB-KW"/>
</dbReference>
<evidence type="ECO:0000256" key="2">
    <source>
        <dbReference type="ARBA" id="ARBA00022475"/>
    </source>
</evidence>
<dbReference type="EMBL" id="OAOQ01000004">
    <property type="protein sequence ID" value="SNX69736.1"/>
    <property type="molecule type" value="Genomic_DNA"/>
</dbReference>
<dbReference type="InterPro" id="IPR050093">
    <property type="entry name" value="ABC_SmlMolc_Importer"/>
</dbReference>
<evidence type="ECO:0000313" key="9">
    <source>
        <dbReference type="EMBL" id="SNX69736.1"/>
    </source>
</evidence>
<evidence type="ECO:0000259" key="8">
    <source>
        <dbReference type="PROSITE" id="PS50893"/>
    </source>
</evidence>
<dbReference type="RefSeq" id="WP_097030000.1">
    <property type="nucleotide sequence ID" value="NZ_OAOQ01000004.1"/>
</dbReference>
<dbReference type="SMART" id="SM00382">
    <property type="entry name" value="AAA"/>
    <property type="match status" value="1"/>
</dbReference>
<accession>A0A285CRQ4</accession>
<evidence type="ECO:0000256" key="6">
    <source>
        <dbReference type="ARBA" id="ARBA00022967"/>
    </source>
</evidence>
<proteinExistence type="predicted"/>
<keyword evidence="4" id="KW-0547">Nucleotide-binding</keyword>
<dbReference type="AlphaFoldDB" id="A0A285CRQ4"/>
<dbReference type="SUPFAM" id="SSF52540">
    <property type="entry name" value="P-loop containing nucleoside triphosphate hydrolases"/>
    <property type="match status" value="1"/>
</dbReference>
<evidence type="ECO:0000256" key="5">
    <source>
        <dbReference type="ARBA" id="ARBA00022840"/>
    </source>
</evidence>
<dbReference type="GO" id="GO:0016887">
    <property type="term" value="F:ATP hydrolysis activity"/>
    <property type="evidence" value="ECO:0007669"/>
    <property type="project" value="InterPro"/>
</dbReference>
<evidence type="ECO:0000256" key="3">
    <source>
        <dbReference type="ARBA" id="ARBA00022519"/>
    </source>
</evidence>
<feature type="domain" description="ABC transporter" evidence="8">
    <location>
        <begin position="2"/>
        <end position="230"/>
    </location>
</feature>
<gene>
    <name evidence="9" type="ORF">SAMN05878503_104190</name>
</gene>
<dbReference type="OrthoDB" id="9802264at2"/>
<organism evidence="9 10">
    <name type="scientific">Cereibacter ovatus</name>
    <dbReference type="NCBI Taxonomy" id="439529"/>
    <lineage>
        <taxon>Bacteria</taxon>
        <taxon>Pseudomonadati</taxon>
        <taxon>Pseudomonadota</taxon>
        <taxon>Alphaproteobacteria</taxon>
        <taxon>Rhodobacterales</taxon>
        <taxon>Paracoccaceae</taxon>
        <taxon>Cereibacter</taxon>
    </lineage>
</organism>
<keyword evidence="10" id="KW-1185">Reference proteome</keyword>
<name>A0A285CRQ4_9RHOB</name>
<dbReference type="InterPro" id="IPR003593">
    <property type="entry name" value="AAA+_ATPase"/>
</dbReference>
<evidence type="ECO:0000256" key="4">
    <source>
        <dbReference type="ARBA" id="ARBA00022741"/>
    </source>
</evidence>
<dbReference type="Proteomes" id="UP000219467">
    <property type="component" value="Unassembled WGS sequence"/>
</dbReference>
<keyword evidence="5 9" id="KW-0067">ATP-binding</keyword>
<keyword evidence="6" id="KW-1278">Translocase</keyword>
<sequence length="231" mass="24543">MLHLDRLLIRQDDFQLFADWTVDEGERIAVIGPSGGGKSTLLMTLAGFIAPTQGRVLWRGEDLAPLGPGRRPMSILFQDQNLFPHLTLRQNLGLGLSPRLRLARNDEAKIATALDRVGLAGLAEARPGRLSGGQQGRAALARVLLQARPILLLDEPFAALGPALKAEMLALVASIATECRATVLLVTHDPGDAKAFAARTVLVADGEALAPRPTADLFADPPAALRAYLGG</sequence>
<dbReference type="InterPro" id="IPR027417">
    <property type="entry name" value="P-loop_NTPase"/>
</dbReference>
<dbReference type="PROSITE" id="PS50893">
    <property type="entry name" value="ABC_TRANSPORTER_2"/>
    <property type="match status" value="1"/>
</dbReference>
<keyword evidence="3" id="KW-0997">Cell inner membrane</keyword>
<evidence type="ECO:0000256" key="7">
    <source>
        <dbReference type="ARBA" id="ARBA00023136"/>
    </source>
</evidence>
<dbReference type="Pfam" id="PF00005">
    <property type="entry name" value="ABC_tran"/>
    <property type="match status" value="1"/>
</dbReference>
<dbReference type="PANTHER" id="PTHR42781">
    <property type="entry name" value="SPERMIDINE/PUTRESCINE IMPORT ATP-BINDING PROTEIN POTA"/>
    <property type="match status" value="1"/>
</dbReference>
<protein>
    <submittedName>
        <fullName evidence="9">Thiamine transport system ATP-binding protein</fullName>
    </submittedName>
</protein>
<evidence type="ECO:0000256" key="1">
    <source>
        <dbReference type="ARBA" id="ARBA00022448"/>
    </source>
</evidence>
<keyword evidence="7" id="KW-0472">Membrane</keyword>